<protein>
    <recommendedName>
        <fullName evidence="4">Secreted protein</fullName>
    </recommendedName>
</protein>
<accession>A0A917B1M0</accession>
<proteinExistence type="predicted"/>
<evidence type="ECO:0008006" key="4">
    <source>
        <dbReference type="Google" id="ProtNLM"/>
    </source>
</evidence>
<name>A0A917B1M0_9MICO</name>
<reference evidence="2 3" key="1">
    <citation type="journal article" date="2014" name="Int. J. Syst. Evol. Microbiol.">
        <title>Complete genome sequence of Corynebacterium casei LMG S-19264T (=DSM 44701T), isolated from a smear-ripened cheese.</title>
        <authorList>
            <consortium name="US DOE Joint Genome Institute (JGI-PGF)"/>
            <person name="Walter F."/>
            <person name="Albersmeier A."/>
            <person name="Kalinowski J."/>
            <person name="Ruckert C."/>
        </authorList>
    </citation>
    <scope>NUCLEOTIDE SEQUENCE [LARGE SCALE GENOMIC DNA]</scope>
    <source>
        <strain evidence="2 3">CGMCC 1.12976</strain>
    </source>
</reference>
<comment type="caution">
    <text evidence="2">The sequence shown here is derived from an EMBL/GenBank/DDBJ whole genome shotgun (WGS) entry which is preliminary data.</text>
</comment>
<dbReference type="AlphaFoldDB" id="A0A917B1M0"/>
<sequence length="176" mass="17752">MTRFSGVRYWGTKLLKIASTVLIAGAICVVGVAAPAEASTGPGGQVITCTIKTNYPHNSGHVFGTVNVTADVLCSAPVGGLNVNVALQRNGATTSTGRSQNGGQNYLSANAAVGCVNGRYQGLSHISVTFPAGFSPSVAGTDSSSISRNIDCSVAGFANDDGGETVVTTIVANQNE</sequence>
<feature type="signal peptide" evidence="1">
    <location>
        <begin position="1"/>
        <end position="38"/>
    </location>
</feature>
<dbReference type="Proteomes" id="UP000598775">
    <property type="component" value="Unassembled WGS sequence"/>
</dbReference>
<gene>
    <name evidence="2" type="ORF">GCM10011399_06170</name>
</gene>
<organism evidence="2 3">
    <name type="scientific">Subtercola lobariae</name>
    <dbReference type="NCBI Taxonomy" id="1588641"/>
    <lineage>
        <taxon>Bacteria</taxon>
        <taxon>Bacillati</taxon>
        <taxon>Actinomycetota</taxon>
        <taxon>Actinomycetes</taxon>
        <taxon>Micrococcales</taxon>
        <taxon>Microbacteriaceae</taxon>
        <taxon>Subtercola</taxon>
    </lineage>
</organism>
<feature type="chain" id="PRO_5037479669" description="Secreted protein" evidence="1">
    <location>
        <begin position="39"/>
        <end position="176"/>
    </location>
</feature>
<evidence type="ECO:0000313" key="3">
    <source>
        <dbReference type="Proteomes" id="UP000598775"/>
    </source>
</evidence>
<evidence type="ECO:0000313" key="2">
    <source>
        <dbReference type="EMBL" id="GGF15026.1"/>
    </source>
</evidence>
<keyword evidence="1" id="KW-0732">Signal</keyword>
<keyword evidence="3" id="KW-1185">Reference proteome</keyword>
<dbReference type="EMBL" id="BMGP01000001">
    <property type="protein sequence ID" value="GGF15026.1"/>
    <property type="molecule type" value="Genomic_DNA"/>
</dbReference>
<evidence type="ECO:0000256" key="1">
    <source>
        <dbReference type="SAM" id="SignalP"/>
    </source>
</evidence>